<dbReference type="EMBL" id="AK444218">
    <property type="protein sequence ID" value="BAS23652.1"/>
    <property type="molecule type" value="mRNA"/>
</dbReference>
<comment type="subcellular location">
    <subcellularLocation>
        <location evidence="1 5">Secreted</location>
    </subcellularLocation>
</comment>
<evidence type="ECO:0000256" key="1">
    <source>
        <dbReference type="ARBA" id="ARBA00004613"/>
    </source>
</evidence>
<evidence type="ECO:0000256" key="5">
    <source>
        <dbReference type="RuleBase" id="RU367125"/>
    </source>
</evidence>
<dbReference type="Pfam" id="PF16981">
    <property type="entry name" value="Chi-conotoxin"/>
    <property type="match status" value="1"/>
</dbReference>
<proteinExistence type="evidence at transcript level"/>
<dbReference type="AlphaFoldDB" id="A0A0K2S9F5"/>
<protein>
    <recommendedName>
        <fullName evidence="5">Conotoxin</fullName>
    </recommendedName>
</protein>
<keyword evidence="3 5" id="KW-0800">Toxin</keyword>
<name>A0A0K2S9F5_CONEP</name>
<dbReference type="GO" id="GO:0005576">
    <property type="term" value="C:extracellular region"/>
    <property type="evidence" value="ECO:0007669"/>
    <property type="project" value="UniProtKB-SubCell"/>
</dbReference>
<sequence>MRCLPVFVILLLLIASAPSVDARPKTKDDIPQASFQDNAKRILQVLESKKKLLQTESLLWVILTKGKCACRLWLRPLQTVPGCEIWRADCSFRTCSWNFEWSLTTRCHLQATICLSFHLWNCMIKQLKCHRHY</sequence>
<evidence type="ECO:0000256" key="4">
    <source>
        <dbReference type="ARBA" id="ARBA00022729"/>
    </source>
</evidence>
<feature type="chain" id="PRO_5028505204" description="Conotoxin" evidence="5">
    <location>
        <begin position="23"/>
        <end position="133"/>
    </location>
</feature>
<comment type="similarity">
    <text evidence="5">Belongs to the conotoxin T superfamily.</text>
</comment>
<dbReference type="GO" id="GO:0090729">
    <property type="term" value="F:toxin activity"/>
    <property type="evidence" value="ECO:0007669"/>
    <property type="project" value="UniProtKB-UniRule"/>
</dbReference>
<keyword evidence="4 5" id="KW-0732">Signal</keyword>
<keyword evidence="2 5" id="KW-0964">Secreted</keyword>
<feature type="signal peptide" evidence="5">
    <location>
        <begin position="1"/>
        <end position="22"/>
    </location>
</feature>
<evidence type="ECO:0000256" key="2">
    <source>
        <dbReference type="ARBA" id="ARBA00022525"/>
    </source>
</evidence>
<reference evidence="6" key="1">
    <citation type="journal article" date="2015" name="Proc. Natl. Acad. Sci. U.S.A.">
        <title>Optimized deep-targeted proteotranscriptomic profiling reveals unexplored Conus toxin diversity and novel cysteine frameworks.</title>
        <authorList>
            <person name="Lavergne V."/>
            <person name="Harliwong I."/>
            <person name="Jones A."/>
            <person name="Miller D."/>
            <person name="Taft R.J."/>
            <person name="Alewood P.F."/>
        </authorList>
    </citation>
    <scope>NUCLEOTIDE SEQUENCE</scope>
    <source>
        <tissue evidence="6">Venom Duct</tissue>
    </source>
</reference>
<dbReference type="InterPro" id="IPR031565">
    <property type="entry name" value="T-conotoxin"/>
</dbReference>
<evidence type="ECO:0000313" key="6">
    <source>
        <dbReference type="EMBL" id="BAS23652.1"/>
    </source>
</evidence>
<evidence type="ECO:0000256" key="3">
    <source>
        <dbReference type="ARBA" id="ARBA00022656"/>
    </source>
</evidence>
<organism evidence="6">
    <name type="scientific">Conus episcopatus</name>
    <name type="common">Bishop's cone</name>
    <dbReference type="NCBI Taxonomy" id="88764"/>
    <lineage>
        <taxon>Eukaryota</taxon>
        <taxon>Metazoa</taxon>
        <taxon>Spiralia</taxon>
        <taxon>Lophotrochozoa</taxon>
        <taxon>Mollusca</taxon>
        <taxon>Gastropoda</taxon>
        <taxon>Caenogastropoda</taxon>
        <taxon>Neogastropoda</taxon>
        <taxon>Conoidea</taxon>
        <taxon>Conidae</taxon>
        <taxon>Conus</taxon>
        <taxon>Darioconus</taxon>
    </lineage>
</organism>
<accession>A0A0K2S9F5</accession>